<evidence type="ECO:0000313" key="9">
    <source>
        <dbReference type="Ensembl" id="ENSNFUP00015036516.1"/>
    </source>
</evidence>
<name>A0A8C6VPP2_NOTFU</name>
<dbReference type="SMART" id="SM00614">
    <property type="entry name" value="ZnF_BED"/>
    <property type="match status" value="1"/>
</dbReference>
<feature type="domain" description="BED-type" evidence="8">
    <location>
        <begin position="7"/>
        <end position="57"/>
    </location>
</feature>
<reference evidence="9" key="1">
    <citation type="submission" date="2025-08" db="UniProtKB">
        <authorList>
            <consortium name="Ensembl"/>
        </authorList>
    </citation>
    <scope>IDENTIFICATION</scope>
</reference>
<keyword evidence="2 6" id="KW-0863">Zinc-finger</keyword>
<dbReference type="PANTHER" id="PTHR46481">
    <property type="entry name" value="ZINC FINGER BED DOMAIN-CONTAINING PROTEIN 4"/>
    <property type="match status" value="1"/>
</dbReference>
<dbReference type="GO" id="GO:0008270">
    <property type="term" value="F:zinc ion binding"/>
    <property type="evidence" value="ECO:0007669"/>
    <property type="project" value="UniProtKB-KW"/>
</dbReference>
<keyword evidence="4" id="KW-0805">Transcription regulation</keyword>
<dbReference type="SUPFAM" id="SSF53098">
    <property type="entry name" value="Ribonuclease H-like"/>
    <property type="match status" value="1"/>
</dbReference>
<proteinExistence type="predicted"/>
<keyword evidence="1" id="KW-0479">Metal-binding</keyword>
<dbReference type="SUPFAM" id="SSF57667">
    <property type="entry name" value="beta-beta-alpha zinc fingers"/>
    <property type="match status" value="1"/>
</dbReference>
<dbReference type="InterPro" id="IPR052035">
    <property type="entry name" value="ZnF_BED_domain_contain"/>
</dbReference>
<feature type="region of interest" description="Disordered" evidence="7">
    <location>
        <begin position="252"/>
        <end position="276"/>
    </location>
</feature>
<evidence type="ECO:0000256" key="5">
    <source>
        <dbReference type="ARBA" id="ARBA00023163"/>
    </source>
</evidence>
<dbReference type="PROSITE" id="PS50808">
    <property type="entry name" value="ZF_BED"/>
    <property type="match status" value="1"/>
</dbReference>
<protein>
    <recommendedName>
        <fullName evidence="8">BED-type domain-containing protein</fullName>
    </recommendedName>
</protein>
<sequence>MLTAWRKRREDVWSHFSYDNIATKTTCRECGLSFRGKNTTNLKRHLQNGHFAIFSELQKTIADGGQPATKKAKMSNQNIEDAFTSTTKYKSDAKEQQIKEEAIATWIGCTGLPVTTVEDEDFILMMESLDKKFTVPKKTKISNLIEKHYENKKATFKKRLSSARKVCIGTDLWTKKGLTASFLGISCCFFCVEQQKPEHLLLALEQLDHPHTAQSIKACVEKCMQEWGILNEKVLTVITDNGSNMVAAFKHSAPEDEDSSSDDPDASILSESDSKETENLQCQDMGMDRMPCVVHTLQLVVHMINKEESINRVLNKVRSIVKLFRKSSVATQKILDECGLTVVNDCPTRWSSTYEMVARLLKVKESVCEVANEMGWDCLLSSEWQKLKSMQELLQPFAEHTQTLQSDTMSMSLILPALFDLLSHLADVEQNTSRDVAALARKMEGNVNQRFAWVLDPSDDKFSPLVAAACFLNPTVCQTLLNVADDNIQELLKQAEGYVVRCSQTQENHSDLEELNGPEPAPPAAASSSSSASSSSRQPVFRFLSKFRTKPKPKSSKCSVRQQMSQYKEELSQSITCETGMEFWLGKCDTFDHSLKPLALDILAMPASQPFAERVISITGDLTRGKRNRAEFTLARSAFLKMNRSK</sequence>
<keyword evidence="5" id="KW-0804">Transcription</keyword>
<feature type="compositionally biased region" description="Acidic residues" evidence="7">
    <location>
        <begin position="255"/>
        <end position="265"/>
    </location>
</feature>
<dbReference type="PANTHER" id="PTHR46481:SF4">
    <property type="entry name" value="ZINC FINGER BED DOMAIN-CONTAINING PROTEIN 4"/>
    <property type="match status" value="1"/>
</dbReference>
<evidence type="ECO:0000259" key="8">
    <source>
        <dbReference type="PROSITE" id="PS50808"/>
    </source>
</evidence>
<dbReference type="Ensembl" id="ENSNFUT00015038121.1">
    <property type="protein sequence ID" value="ENSNFUP00015036516.1"/>
    <property type="gene ID" value="ENSNFUG00015017692.1"/>
</dbReference>
<dbReference type="InterPro" id="IPR003656">
    <property type="entry name" value="Znf_BED"/>
</dbReference>
<reference evidence="9" key="2">
    <citation type="submission" date="2025-09" db="UniProtKB">
        <authorList>
            <consortium name="Ensembl"/>
        </authorList>
    </citation>
    <scope>IDENTIFICATION</scope>
</reference>
<dbReference type="InterPro" id="IPR012337">
    <property type="entry name" value="RNaseH-like_sf"/>
</dbReference>
<evidence type="ECO:0000256" key="7">
    <source>
        <dbReference type="SAM" id="MobiDB-lite"/>
    </source>
</evidence>
<dbReference type="Pfam" id="PF02892">
    <property type="entry name" value="zf-BED"/>
    <property type="match status" value="1"/>
</dbReference>
<evidence type="ECO:0000256" key="6">
    <source>
        <dbReference type="PROSITE-ProRule" id="PRU00027"/>
    </source>
</evidence>
<dbReference type="GO" id="GO:0003677">
    <property type="term" value="F:DNA binding"/>
    <property type="evidence" value="ECO:0007669"/>
    <property type="project" value="InterPro"/>
</dbReference>
<dbReference type="AlphaFoldDB" id="A0A8C6VPP2"/>
<dbReference type="GeneTree" id="ENSGT00940000161131"/>
<feature type="region of interest" description="Disordered" evidence="7">
    <location>
        <begin position="509"/>
        <end position="537"/>
    </location>
</feature>
<organism evidence="9 10">
    <name type="scientific">Nothobranchius furzeri</name>
    <name type="common">Turquoise killifish</name>
    <dbReference type="NCBI Taxonomy" id="105023"/>
    <lineage>
        <taxon>Eukaryota</taxon>
        <taxon>Metazoa</taxon>
        <taxon>Chordata</taxon>
        <taxon>Craniata</taxon>
        <taxon>Vertebrata</taxon>
        <taxon>Euteleostomi</taxon>
        <taxon>Actinopterygii</taxon>
        <taxon>Neopterygii</taxon>
        <taxon>Teleostei</taxon>
        <taxon>Neoteleostei</taxon>
        <taxon>Acanthomorphata</taxon>
        <taxon>Ovalentaria</taxon>
        <taxon>Atherinomorphae</taxon>
        <taxon>Cyprinodontiformes</taxon>
        <taxon>Nothobranchiidae</taxon>
        <taxon>Nothobranchius</taxon>
    </lineage>
</organism>
<dbReference type="InterPro" id="IPR036236">
    <property type="entry name" value="Znf_C2H2_sf"/>
</dbReference>
<dbReference type="Proteomes" id="UP000694548">
    <property type="component" value="Unassembled WGS sequence"/>
</dbReference>
<evidence type="ECO:0000256" key="2">
    <source>
        <dbReference type="ARBA" id="ARBA00022771"/>
    </source>
</evidence>
<keyword evidence="10" id="KW-1185">Reference proteome</keyword>
<evidence type="ECO:0000256" key="3">
    <source>
        <dbReference type="ARBA" id="ARBA00022833"/>
    </source>
</evidence>
<keyword evidence="3" id="KW-0862">Zinc</keyword>
<evidence type="ECO:0000313" key="10">
    <source>
        <dbReference type="Proteomes" id="UP000694548"/>
    </source>
</evidence>
<accession>A0A8C6VPP2</accession>
<evidence type="ECO:0000256" key="4">
    <source>
        <dbReference type="ARBA" id="ARBA00023015"/>
    </source>
</evidence>
<feature type="compositionally biased region" description="Low complexity" evidence="7">
    <location>
        <begin position="524"/>
        <end position="536"/>
    </location>
</feature>
<evidence type="ECO:0000256" key="1">
    <source>
        <dbReference type="ARBA" id="ARBA00022723"/>
    </source>
</evidence>